<dbReference type="Pfam" id="PF13470">
    <property type="entry name" value="PIN_3"/>
    <property type="match status" value="1"/>
</dbReference>
<dbReference type="InterPro" id="IPR002716">
    <property type="entry name" value="PIN_dom"/>
</dbReference>
<evidence type="ECO:0000313" key="2">
    <source>
        <dbReference type="EMBL" id="MFC0317316.1"/>
    </source>
</evidence>
<reference evidence="2 3" key="1">
    <citation type="submission" date="2024-09" db="EMBL/GenBank/DDBJ databases">
        <authorList>
            <person name="Sun Q."/>
            <person name="Mori K."/>
        </authorList>
    </citation>
    <scope>NUCLEOTIDE SEQUENCE [LARGE SCALE GENOMIC DNA]</scope>
    <source>
        <strain evidence="2 3">CCM 7765</strain>
    </source>
</reference>
<dbReference type="Gene3D" id="3.40.50.1010">
    <property type="entry name" value="5'-nuclease"/>
    <property type="match status" value="1"/>
</dbReference>
<dbReference type="RefSeq" id="WP_130854701.1">
    <property type="nucleotide sequence ID" value="NZ_JBHLWO010000001.1"/>
</dbReference>
<evidence type="ECO:0000313" key="3">
    <source>
        <dbReference type="Proteomes" id="UP001589774"/>
    </source>
</evidence>
<organism evidence="2 3">
    <name type="scientific">Olivibacter oleidegradans</name>
    <dbReference type="NCBI Taxonomy" id="760123"/>
    <lineage>
        <taxon>Bacteria</taxon>
        <taxon>Pseudomonadati</taxon>
        <taxon>Bacteroidota</taxon>
        <taxon>Sphingobacteriia</taxon>
        <taxon>Sphingobacteriales</taxon>
        <taxon>Sphingobacteriaceae</taxon>
        <taxon>Olivibacter</taxon>
    </lineage>
</organism>
<dbReference type="SUPFAM" id="SSF88723">
    <property type="entry name" value="PIN domain-like"/>
    <property type="match status" value="1"/>
</dbReference>
<protein>
    <submittedName>
        <fullName evidence="2">Type II toxin-antitoxin system VapC family toxin</fullName>
    </submittedName>
</protein>
<dbReference type="Proteomes" id="UP001589774">
    <property type="component" value="Unassembled WGS sequence"/>
</dbReference>
<feature type="domain" description="PIN" evidence="1">
    <location>
        <begin position="4"/>
        <end position="117"/>
    </location>
</feature>
<evidence type="ECO:0000259" key="1">
    <source>
        <dbReference type="Pfam" id="PF13470"/>
    </source>
</evidence>
<comment type="caution">
    <text evidence="2">The sequence shown here is derived from an EMBL/GenBank/DDBJ whole genome shotgun (WGS) entry which is preliminary data.</text>
</comment>
<dbReference type="InterPro" id="IPR029060">
    <property type="entry name" value="PIN-like_dom_sf"/>
</dbReference>
<dbReference type="EMBL" id="JBHLWO010000001">
    <property type="protein sequence ID" value="MFC0317316.1"/>
    <property type="molecule type" value="Genomic_DNA"/>
</dbReference>
<sequence>MAFKVLLDVNILLDFVLQRKAYEEGKTIIVWAEQGKIKGYISPSVIQICAYWITKSYGPVKAKEILGSLLSFLDSIEIPHEQVLAAIHSSMTDVEDALLYYTALHHKLDFVISRDQHFQKNSLPSLPVLSPQEFIRLNA</sequence>
<accession>A0ABV6HEJ4</accession>
<proteinExistence type="predicted"/>
<gene>
    <name evidence="2" type="ORF">ACFFI0_03300</name>
</gene>
<keyword evidence="3" id="KW-1185">Reference proteome</keyword>
<name>A0ABV6HEJ4_9SPHI</name>
<dbReference type="CDD" id="cd09854">
    <property type="entry name" value="PIN_VapC-like"/>
    <property type="match status" value="1"/>
</dbReference>